<evidence type="ECO:0000313" key="2">
    <source>
        <dbReference type="EMBL" id="TXC75580.1"/>
    </source>
</evidence>
<name>A0A5C6USD6_9FLAO</name>
<keyword evidence="1" id="KW-1133">Transmembrane helix</keyword>
<feature type="transmembrane region" description="Helical" evidence="1">
    <location>
        <begin position="110"/>
        <end position="127"/>
    </location>
</feature>
<accession>A0A5C6USD6</accession>
<keyword evidence="3" id="KW-1185">Reference proteome</keyword>
<dbReference type="RefSeq" id="WP_170227136.1">
    <property type="nucleotide sequence ID" value="NZ_VORB01000014.1"/>
</dbReference>
<feature type="transmembrane region" description="Helical" evidence="1">
    <location>
        <begin position="7"/>
        <end position="27"/>
    </location>
</feature>
<protein>
    <recommendedName>
        <fullName evidence="4">DUF3592 domain-containing protein</fullName>
    </recommendedName>
</protein>
<dbReference type="AlphaFoldDB" id="A0A5C6USD6"/>
<gene>
    <name evidence="2" type="ORF">FRX97_11955</name>
</gene>
<sequence length="135" mass="15441">MRVNFRVYLAGLVILILLPFSLEWKLFVFGSKTVGVVNAYNGEKDKRLFRVNATPEVSVVFEFQGKSYQAFVSESSSLKEGEKASVLFFEGNPSDNLVLSGSGLYKEWNLVWMITCMFIWTIFCINYRKKKLLGT</sequence>
<dbReference type="EMBL" id="VORB01000014">
    <property type="protein sequence ID" value="TXC75580.1"/>
    <property type="molecule type" value="Genomic_DNA"/>
</dbReference>
<keyword evidence="1" id="KW-0472">Membrane</keyword>
<proteinExistence type="predicted"/>
<evidence type="ECO:0008006" key="4">
    <source>
        <dbReference type="Google" id="ProtNLM"/>
    </source>
</evidence>
<evidence type="ECO:0000313" key="3">
    <source>
        <dbReference type="Proteomes" id="UP000321168"/>
    </source>
</evidence>
<reference evidence="2 3" key="1">
    <citation type="submission" date="2019-08" db="EMBL/GenBank/DDBJ databases">
        <title>Genome of Luteibaculum oceani JCM 18817.</title>
        <authorList>
            <person name="Bowman J.P."/>
        </authorList>
    </citation>
    <scope>NUCLEOTIDE SEQUENCE [LARGE SCALE GENOMIC DNA]</scope>
    <source>
        <strain evidence="2 3">JCM 18817</strain>
    </source>
</reference>
<organism evidence="2 3">
    <name type="scientific">Luteibaculum oceani</name>
    <dbReference type="NCBI Taxonomy" id="1294296"/>
    <lineage>
        <taxon>Bacteria</taxon>
        <taxon>Pseudomonadati</taxon>
        <taxon>Bacteroidota</taxon>
        <taxon>Flavobacteriia</taxon>
        <taxon>Flavobacteriales</taxon>
        <taxon>Luteibaculaceae</taxon>
        <taxon>Luteibaculum</taxon>
    </lineage>
</organism>
<evidence type="ECO:0000256" key="1">
    <source>
        <dbReference type="SAM" id="Phobius"/>
    </source>
</evidence>
<keyword evidence="1" id="KW-0812">Transmembrane</keyword>
<comment type="caution">
    <text evidence="2">The sequence shown here is derived from an EMBL/GenBank/DDBJ whole genome shotgun (WGS) entry which is preliminary data.</text>
</comment>
<dbReference type="Proteomes" id="UP000321168">
    <property type="component" value="Unassembled WGS sequence"/>
</dbReference>